<organism evidence="2 3">
    <name type="scientific">Paenibacillus qinlingensis</name>
    <dbReference type="NCBI Taxonomy" id="1837343"/>
    <lineage>
        <taxon>Bacteria</taxon>
        <taxon>Bacillati</taxon>
        <taxon>Bacillota</taxon>
        <taxon>Bacilli</taxon>
        <taxon>Bacillales</taxon>
        <taxon>Paenibacillaceae</taxon>
        <taxon>Paenibacillus</taxon>
    </lineage>
</organism>
<dbReference type="RefSeq" id="WP_310224391.1">
    <property type="nucleotide sequence ID" value="NZ_JAVDSB010000001.1"/>
</dbReference>
<comment type="caution">
    <text evidence="2">The sequence shown here is derived from an EMBL/GenBank/DDBJ whole genome shotgun (WGS) entry which is preliminary data.</text>
</comment>
<dbReference type="Proteomes" id="UP001267290">
    <property type="component" value="Unassembled WGS sequence"/>
</dbReference>
<feature type="compositionally biased region" description="Polar residues" evidence="1">
    <location>
        <begin position="15"/>
        <end position="25"/>
    </location>
</feature>
<evidence type="ECO:0000313" key="2">
    <source>
        <dbReference type="EMBL" id="MDR6550026.1"/>
    </source>
</evidence>
<feature type="compositionally biased region" description="Basic and acidic residues" evidence="1">
    <location>
        <begin position="26"/>
        <end position="41"/>
    </location>
</feature>
<evidence type="ECO:0000313" key="3">
    <source>
        <dbReference type="Proteomes" id="UP001267290"/>
    </source>
</evidence>
<accession>A0ABU1NSI0</accession>
<proteinExistence type="predicted"/>
<evidence type="ECO:0000256" key="1">
    <source>
        <dbReference type="SAM" id="MobiDB-lite"/>
    </source>
</evidence>
<dbReference type="EMBL" id="JAVDSB010000001">
    <property type="protein sequence ID" value="MDR6550026.1"/>
    <property type="molecule type" value="Genomic_DNA"/>
</dbReference>
<feature type="region of interest" description="Disordered" evidence="1">
    <location>
        <begin position="1"/>
        <end position="41"/>
    </location>
</feature>
<reference evidence="2 3" key="1">
    <citation type="submission" date="2023-07" db="EMBL/GenBank/DDBJ databases">
        <title>Sorghum-associated microbial communities from plants grown in Nebraska, USA.</title>
        <authorList>
            <person name="Schachtman D."/>
        </authorList>
    </citation>
    <scope>NUCLEOTIDE SEQUENCE [LARGE SCALE GENOMIC DNA]</scope>
    <source>
        <strain evidence="2 3">CC258</strain>
    </source>
</reference>
<sequence>MCSSRNRQSEEDQEMSQATKINGNLTREEYAKAQAEKKPKK</sequence>
<gene>
    <name evidence="2" type="ORF">J2736_001209</name>
</gene>
<protein>
    <submittedName>
        <fullName evidence="2">Transposase YbfD/YdcC</fullName>
    </submittedName>
</protein>
<name>A0ABU1NSI0_9BACL</name>
<keyword evidence="3" id="KW-1185">Reference proteome</keyword>